<dbReference type="PANTHER" id="PTHR24421:SF63">
    <property type="entry name" value="SENSOR HISTIDINE KINASE DESK"/>
    <property type="match status" value="1"/>
</dbReference>
<dbReference type="PANTHER" id="PTHR24421">
    <property type="entry name" value="NITRATE/NITRITE SENSOR PROTEIN NARX-RELATED"/>
    <property type="match status" value="1"/>
</dbReference>
<dbReference type="InterPro" id="IPR050482">
    <property type="entry name" value="Sensor_HK_TwoCompSys"/>
</dbReference>
<dbReference type="InterPro" id="IPR011712">
    <property type="entry name" value="Sig_transdc_His_kin_sub3_dim/P"/>
</dbReference>
<dbReference type="OrthoDB" id="9797605at2"/>
<reference evidence="10 11" key="1">
    <citation type="submission" date="2019-05" db="EMBL/GenBank/DDBJ databases">
        <title>We sequenced the genome of Paenibacillus hemerocallicola KCTC 33185 for further insight into its adaptation and study the phylogeny of Paenibacillus.</title>
        <authorList>
            <person name="Narsing Rao M.P."/>
        </authorList>
    </citation>
    <scope>NUCLEOTIDE SEQUENCE [LARGE SCALE GENOMIC DNA]</scope>
    <source>
        <strain evidence="10 11">KCTC 33185</strain>
    </source>
</reference>
<evidence type="ECO:0000256" key="3">
    <source>
        <dbReference type="ARBA" id="ARBA00022679"/>
    </source>
</evidence>
<dbReference type="CDD" id="cd16917">
    <property type="entry name" value="HATPase_UhpB-NarQ-NarX-like"/>
    <property type="match status" value="1"/>
</dbReference>
<keyword evidence="3" id="KW-0808">Transferase</keyword>
<keyword evidence="11" id="KW-1185">Reference proteome</keyword>
<feature type="transmembrane region" description="Helical" evidence="6">
    <location>
        <begin position="103"/>
        <end position="124"/>
    </location>
</feature>
<feature type="transmembrane region" description="Helical" evidence="6">
    <location>
        <begin position="15"/>
        <end position="33"/>
    </location>
</feature>
<dbReference type="InterPro" id="IPR056374">
    <property type="entry name" value="DesK/YvfT_N"/>
</dbReference>
<dbReference type="GO" id="GO:0000155">
    <property type="term" value="F:phosphorelay sensor kinase activity"/>
    <property type="evidence" value="ECO:0007669"/>
    <property type="project" value="InterPro"/>
</dbReference>
<keyword evidence="6" id="KW-1133">Transmembrane helix</keyword>
<evidence type="ECO:0000313" key="10">
    <source>
        <dbReference type="EMBL" id="TNJ62238.1"/>
    </source>
</evidence>
<keyword evidence="4 10" id="KW-0418">Kinase</keyword>
<dbReference type="Gene3D" id="1.20.5.1930">
    <property type="match status" value="1"/>
</dbReference>
<keyword evidence="6" id="KW-0812">Transmembrane</keyword>
<gene>
    <name evidence="10" type="ORF">FE784_31625</name>
</gene>
<feature type="transmembrane region" description="Helical" evidence="6">
    <location>
        <begin position="70"/>
        <end position="96"/>
    </location>
</feature>
<organism evidence="10 11">
    <name type="scientific">Paenibacillus hemerocallicola</name>
    <dbReference type="NCBI Taxonomy" id="1172614"/>
    <lineage>
        <taxon>Bacteria</taxon>
        <taxon>Bacillati</taxon>
        <taxon>Bacillota</taxon>
        <taxon>Bacilli</taxon>
        <taxon>Bacillales</taxon>
        <taxon>Paenibacillaceae</taxon>
        <taxon>Paenibacillus</taxon>
    </lineage>
</organism>
<dbReference type="GO" id="GO:0016020">
    <property type="term" value="C:membrane"/>
    <property type="evidence" value="ECO:0007669"/>
    <property type="project" value="InterPro"/>
</dbReference>
<dbReference type="Pfam" id="PF02518">
    <property type="entry name" value="HATPase_c"/>
    <property type="match status" value="1"/>
</dbReference>
<feature type="domain" description="Signal transduction histidine kinase subgroup 3 dimerisation and phosphoacceptor" evidence="8">
    <location>
        <begin position="180"/>
        <end position="243"/>
    </location>
</feature>
<feature type="transmembrane region" description="Helical" evidence="6">
    <location>
        <begin position="40"/>
        <end position="58"/>
    </location>
</feature>
<evidence type="ECO:0000256" key="5">
    <source>
        <dbReference type="ARBA" id="ARBA00023012"/>
    </source>
</evidence>
<evidence type="ECO:0000259" key="7">
    <source>
        <dbReference type="Pfam" id="PF02518"/>
    </source>
</evidence>
<dbReference type="Pfam" id="PF07730">
    <property type="entry name" value="HisKA_3"/>
    <property type="match status" value="1"/>
</dbReference>
<dbReference type="Gene3D" id="3.30.565.10">
    <property type="entry name" value="Histidine kinase-like ATPase, C-terminal domain"/>
    <property type="match status" value="1"/>
</dbReference>
<dbReference type="InterPro" id="IPR036890">
    <property type="entry name" value="HATPase_C_sf"/>
</dbReference>
<protein>
    <recommendedName>
        <fullName evidence="2">histidine kinase</fullName>
        <ecNumber evidence="2">2.7.13.3</ecNumber>
    </recommendedName>
</protein>
<evidence type="ECO:0000313" key="11">
    <source>
        <dbReference type="Proteomes" id="UP000307943"/>
    </source>
</evidence>
<dbReference type="InterPro" id="IPR003594">
    <property type="entry name" value="HATPase_dom"/>
</dbReference>
<dbReference type="Proteomes" id="UP000307943">
    <property type="component" value="Unassembled WGS sequence"/>
</dbReference>
<evidence type="ECO:0000256" key="2">
    <source>
        <dbReference type="ARBA" id="ARBA00012438"/>
    </source>
</evidence>
<proteinExistence type="predicted"/>
<feature type="domain" description="DesK/YvfT N-terminal" evidence="9">
    <location>
        <begin position="3"/>
        <end position="152"/>
    </location>
</feature>
<evidence type="ECO:0000259" key="8">
    <source>
        <dbReference type="Pfam" id="PF07730"/>
    </source>
</evidence>
<dbReference type="EMBL" id="VDCQ01000063">
    <property type="protein sequence ID" value="TNJ62238.1"/>
    <property type="molecule type" value="Genomic_DNA"/>
</dbReference>
<feature type="domain" description="Histidine kinase/HSP90-like ATPase" evidence="7">
    <location>
        <begin position="284"/>
        <end position="366"/>
    </location>
</feature>
<dbReference type="Pfam" id="PF23540">
    <property type="entry name" value="DesK_N"/>
    <property type="match status" value="1"/>
</dbReference>
<evidence type="ECO:0000256" key="6">
    <source>
        <dbReference type="SAM" id="Phobius"/>
    </source>
</evidence>
<evidence type="ECO:0000256" key="1">
    <source>
        <dbReference type="ARBA" id="ARBA00000085"/>
    </source>
</evidence>
<dbReference type="AlphaFoldDB" id="A0A5C4SZG2"/>
<keyword evidence="6" id="KW-0472">Membrane</keyword>
<evidence type="ECO:0000256" key="4">
    <source>
        <dbReference type="ARBA" id="ARBA00022777"/>
    </source>
</evidence>
<name>A0A5C4SZG2_9BACL</name>
<dbReference type="RefSeq" id="WP_139606267.1">
    <property type="nucleotide sequence ID" value="NZ_VDCQ01000063.1"/>
</dbReference>
<sequence>MEKRWHYIFQLSSGLVPYVLVVSFLVPFYFVVTAPTSEQITIGIILLLLFFAINLGSYRANDGMRVVFTIVQMATSVVITLVYGYVYLALPVAFYIGNIRGKIPFGILYSMHASITFLAINYGFHTREVFFMIQFPFVILCLIGVVLIPFNQYSQQRRGQLQDQLADANKRIADLIKQEERERISRDLHDTLGQKLSLIGLKSELASKLIEKRPEQAKKELFDIHHTARTALKEVRELVSKMRGMKVEEELVRIKQILTAAHIRLTCTGDSALPNITPYVHNVLSMCIKEAVNNVVNHSNADECAINIEQTPTDTIITIRDNGEGIPGGRKEGNGITGMRERMDFVNGSLAILSENGTRVVLTVPNVIKQLEREKDV</sequence>
<keyword evidence="5" id="KW-0902">Two-component regulatory system</keyword>
<dbReference type="SUPFAM" id="SSF55874">
    <property type="entry name" value="ATPase domain of HSP90 chaperone/DNA topoisomerase II/histidine kinase"/>
    <property type="match status" value="1"/>
</dbReference>
<accession>A0A5C4SZG2</accession>
<evidence type="ECO:0000259" key="9">
    <source>
        <dbReference type="Pfam" id="PF23540"/>
    </source>
</evidence>
<comment type="caution">
    <text evidence="10">The sequence shown here is derived from an EMBL/GenBank/DDBJ whole genome shotgun (WGS) entry which is preliminary data.</text>
</comment>
<dbReference type="GO" id="GO:0046983">
    <property type="term" value="F:protein dimerization activity"/>
    <property type="evidence" value="ECO:0007669"/>
    <property type="project" value="InterPro"/>
</dbReference>
<feature type="transmembrane region" description="Helical" evidence="6">
    <location>
        <begin position="130"/>
        <end position="150"/>
    </location>
</feature>
<dbReference type="EC" id="2.7.13.3" evidence="2"/>
<comment type="catalytic activity">
    <reaction evidence="1">
        <text>ATP + protein L-histidine = ADP + protein N-phospho-L-histidine.</text>
        <dbReference type="EC" id="2.7.13.3"/>
    </reaction>
</comment>